<evidence type="ECO:0000256" key="1">
    <source>
        <dbReference type="SAM" id="MobiDB-lite"/>
    </source>
</evidence>
<evidence type="ECO:0000313" key="2">
    <source>
        <dbReference type="EMBL" id="EKD17340.1"/>
    </source>
</evidence>
<evidence type="ECO:0000313" key="3">
    <source>
        <dbReference type="Proteomes" id="UP000006753"/>
    </source>
</evidence>
<dbReference type="EMBL" id="JH921437">
    <property type="protein sequence ID" value="EKD17340.1"/>
    <property type="molecule type" value="Genomic_DNA"/>
</dbReference>
<sequence>MHAYMRACAHIYRGLRFTGEQGYSLTLTLTLTLNPNPNPKSLLTETTLREGDLRESEYLSGYLRDLFGDPRKEPILRGPVSTIKQNRRVTQYKEKTDLRKKSGAYDRNGVIPSIKGMRSDNQESRPLHTAICIAVKEQELKHLESLADDKAAETAKELTIKKVTESLGSSFSSTVNKSNDYLKDKTLNDIIRVIKLAVAKALNKSNKAKSAPPKEISAKKSNPKPNKAKGSLKPKKP</sequence>
<name>K1WI90_MARBU</name>
<keyword evidence="3" id="KW-1185">Reference proteome</keyword>
<protein>
    <submittedName>
        <fullName evidence="2">Uncharacterized protein</fullName>
    </submittedName>
</protein>
<dbReference type="InParanoid" id="K1WI90"/>
<dbReference type="OrthoDB" id="3599942at2759"/>
<gene>
    <name evidence="2" type="ORF">MBM_04917</name>
</gene>
<dbReference type="HOGENOM" id="CLU_1170847_0_0_1"/>
<dbReference type="Proteomes" id="UP000006753">
    <property type="component" value="Unassembled WGS sequence"/>
</dbReference>
<feature type="region of interest" description="Disordered" evidence="1">
    <location>
        <begin position="202"/>
        <end position="237"/>
    </location>
</feature>
<proteinExistence type="predicted"/>
<dbReference type="eggNOG" id="ENOG502RPTV">
    <property type="taxonomic scope" value="Eukaryota"/>
</dbReference>
<dbReference type="AlphaFoldDB" id="K1WI90"/>
<accession>K1WI90</accession>
<feature type="compositionally biased region" description="Low complexity" evidence="1">
    <location>
        <begin position="202"/>
        <end position="211"/>
    </location>
</feature>
<organism evidence="2 3">
    <name type="scientific">Marssonina brunnea f. sp. multigermtubi (strain MB_m1)</name>
    <name type="common">Marssonina leaf spot fungus</name>
    <dbReference type="NCBI Taxonomy" id="1072389"/>
    <lineage>
        <taxon>Eukaryota</taxon>
        <taxon>Fungi</taxon>
        <taxon>Dikarya</taxon>
        <taxon>Ascomycota</taxon>
        <taxon>Pezizomycotina</taxon>
        <taxon>Leotiomycetes</taxon>
        <taxon>Helotiales</taxon>
        <taxon>Drepanopezizaceae</taxon>
        <taxon>Drepanopeziza</taxon>
    </lineage>
</organism>
<dbReference type="KEGG" id="mbe:MBM_04917"/>
<feature type="compositionally biased region" description="Basic residues" evidence="1">
    <location>
        <begin position="226"/>
        <end position="237"/>
    </location>
</feature>
<reference evidence="2 3" key="1">
    <citation type="journal article" date="2012" name="BMC Genomics">
        <title>Sequencing the genome of Marssonina brunnea reveals fungus-poplar co-evolution.</title>
        <authorList>
            <person name="Zhu S."/>
            <person name="Cao Y.-Z."/>
            <person name="Jiang C."/>
            <person name="Tan B.-Y."/>
            <person name="Wang Z."/>
            <person name="Feng S."/>
            <person name="Zhang L."/>
            <person name="Su X.-H."/>
            <person name="Brejova B."/>
            <person name="Vinar T."/>
            <person name="Xu M."/>
            <person name="Wang M.-X."/>
            <person name="Zhang S.-G."/>
            <person name="Huang M.-R."/>
            <person name="Wu R."/>
            <person name="Zhou Y."/>
        </authorList>
    </citation>
    <scope>NUCLEOTIDE SEQUENCE [LARGE SCALE GENOMIC DNA]</scope>
    <source>
        <strain evidence="2 3">MB_m1</strain>
    </source>
</reference>